<proteinExistence type="predicted"/>
<protein>
    <submittedName>
        <fullName evidence="1">Uncharacterized protein</fullName>
    </submittedName>
</protein>
<dbReference type="EMBL" id="MU276568">
    <property type="protein sequence ID" value="KAI0038190.1"/>
    <property type="molecule type" value="Genomic_DNA"/>
</dbReference>
<reference evidence="1" key="2">
    <citation type="journal article" date="2022" name="New Phytol.">
        <title>Evolutionary transition to the ectomycorrhizal habit in the genomes of a hyperdiverse lineage of mushroom-forming fungi.</title>
        <authorList>
            <person name="Looney B."/>
            <person name="Miyauchi S."/>
            <person name="Morin E."/>
            <person name="Drula E."/>
            <person name="Courty P.E."/>
            <person name="Kohler A."/>
            <person name="Kuo A."/>
            <person name="LaButti K."/>
            <person name="Pangilinan J."/>
            <person name="Lipzen A."/>
            <person name="Riley R."/>
            <person name="Andreopoulos W."/>
            <person name="He G."/>
            <person name="Johnson J."/>
            <person name="Nolan M."/>
            <person name="Tritt A."/>
            <person name="Barry K.W."/>
            <person name="Grigoriev I.V."/>
            <person name="Nagy L.G."/>
            <person name="Hibbett D."/>
            <person name="Henrissat B."/>
            <person name="Matheny P.B."/>
            <person name="Labbe J."/>
            <person name="Martin F.M."/>
        </authorList>
    </citation>
    <scope>NUCLEOTIDE SEQUENCE</scope>
    <source>
        <strain evidence="1">FP105234-sp</strain>
    </source>
</reference>
<gene>
    <name evidence="1" type="ORF">FA95DRAFT_1585503</name>
</gene>
<reference evidence="1" key="1">
    <citation type="submission" date="2021-02" db="EMBL/GenBank/DDBJ databases">
        <authorList>
            <consortium name="DOE Joint Genome Institute"/>
            <person name="Ahrendt S."/>
            <person name="Looney B.P."/>
            <person name="Miyauchi S."/>
            <person name="Morin E."/>
            <person name="Drula E."/>
            <person name="Courty P.E."/>
            <person name="Chicoki N."/>
            <person name="Fauchery L."/>
            <person name="Kohler A."/>
            <person name="Kuo A."/>
            <person name="Labutti K."/>
            <person name="Pangilinan J."/>
            <person name="Lipzen A."/>
            <person name="Riley R."/>
            <person name="Andreopoulos W."/>
            <person name="He G."/>
            <person name="Johnson J."/>
            <person name="Barry K.W."/>
            <person name="Grigoriev I.V."/>
            <person name="Nagy L."/>
            <person name="Hibbett D."/>
            <person name="Henrissat B."/>
            <person name="Matheny P.B."/>
            <person name="Labbe J."/>
            <person name="Martin F."/>
        </authorList>
    </citation>
    <scope>NUCLEOTIDE SEQUENCE</scope>
    <source>
        <strain evidence="1">FP105234-sp</strain>
    </source>
</reference>
<dbReference type="Proteomes" id="UP000814033">
    <property type="component" value="Unassembled WGS sequence"/>
</dbReference>
<keyword evidence="2" id="KW-1185">Reference proteome</keyword>
<evidence type="ECO:0000313" key="2">
    <source>
        <dbReference type="Proteomes" id="UP000814033"/>
    </source>
</evidence>
<accession>A0ACB8R369</accession>
<comment type="caution">
    <text evidence="1">The sequence shown here is derived from an EMBL/GenBank/DDBJ whole genome shotgun (WGS) entry which is preliminary data.</text>
</comment>
<name>A0ACB8R369_9AGAM</name>
<sequence length="218" mass="24652">MLLWIQNALTPQEVRDRIVAGDSEFQRQLVEYLEGAHQGQFINGTLNDVHSQIQDNLERGDSGLDPTCTLPEHPPKICSKHTTSESDKCDICSANKSWWTRMWETADELIFRSNRHKCHAGCTSKKYSSCKSRFPRDVHAATLVDLSTGAVELKHGEAWLNTFNPTLTYLIRCNSDVTSLLSGTAIKSIIAYVTDYITKTPLKTHVIFPKGKRQMEKK</sequence>
<evidence type="ECO:0000313" key="1">
    <source>
        <dbReference type="EMBL" id="KAI0038190.1"/>
    </source>
</evidence>
<organism evidence="1 2">
    <name type="scientific">Auriscalpium vulgare</name>
    <dbReference type="NCBI Taxonomy" id="40419"/>
    <lineage>
        <taxon>Eukaryota</taxon>
        <taxon>Fungi</taxon>
        <taxon>Dikarya</taxon>
        <taxon>Basidiomycota</taxon>
        <taxon>Agaricomycotina</taxon>
        <taxon>Agaricomycetes</taxon>
        <taxon>Russulales</taxon>
        <taxon>Auriscalpiaceae</taxon>
        <taxon>Auriscalpium</taxon>
    </lineage>
</organism>